<feature type="transmembrane region" description="Helical" evidence="1">
    <location>
        <begin position="6"/>
        <end position="22"/>
    </location>
</feature>
<evidence type="ECO:0000313" key="2">
    <source>
        <dbReference type="EMBL" id="PTQ73306.1"/>
    </source>
</evidence>
<name>A0A2T5HP23_9RHOB</name>
<keyword evidence="1" id="KW-1133">Transmembrane helix</keyword>
<sequence>MLLEFIATISAGVGAAGLMVALRKLTRGSLPKWLVPAAAGLAMLTFTIWSDYSWFTRAQDTLGPDKIVATTVEKQQLWRPWTYFAAVTTQFIALDKARTTIDEATVSTDMYLLSRRGDSAIVPVTFDCLMSRRTDATGDLSEAEWFSMDQDDPILRTACDRLR</sequence>
<comment type="caution">
    <text evidence="2">The sequence shown here is derived from an EMBL/GenBank/DDBJ whole genome shotgun (WGS) entry which is preliminary data.</text>
</comment>
<gene>
    <name evidence="2" type="ORF">C8N42_1055</name>
</gene>
<dbReference type="EMBL" id="QAOH01000005">
    <property type="protein sequence ID" value="PTQ73306.1"/>
    <property type="molecule type" value="Genomic_DNA"/>
</dbReference>
<proteinExistence type="predicted"/>
<protein>
    <submittedName>
        <fullName evidence="2">Uncharacterized protein</fullName>
    </submittedName>
</protein>
<dbReference type="RefSeq" id="WP_107816026.1">
    <property type="nucleotide sequence ID" value="NZ_QAOH01000005.1"/>
</dbReference>
<feature type="transmembrane region" description="Helical" evidence="1">
    <location>
        <begin position="34"/>
        <end position="55"/>
    </location>
</feature>
<evidence type="ECO:0000256" key="1">
    <source>
        <dbReference type="SAM" id="Phobius"/>
    </source>
</evidence>
<dbReference type="Proteomes" id="UP000244077">
    <property type="component" value="Unassembled WGS sequence"/>
</dbReference>
<dbReference type="AlphaFoldDB" id="A0A2T5HP23"/>
<accession>A0A2T5HP23</accession>
<keyword evidence="1" id="KW-0812">Transmembrane</keyword>
<keyword evidence="3" id="KW-1185">Reference proteome</keyword>
<reference evidence="2 3" key="1">
    <citation type="submission" date="2018-04" db="EMBL/GenBank/DDBJ databases">
        <title>Genomic Encyclopedia of Archaeal and Bacterial Type Strains, Phase II (KMG-II): from individual species to whole genera.</title>
        <authorList>
            <person name="Goeker M."/>
        </authorList>
    </citation>
    <scope>NUCLEOTIDE SEQUENCE [LARGE SCALE GENOMIC DNA]</scope>
    <source>
        <strain evidence="2 3">DSM 100434</strain>
    </source>
</reference>
<keyword evidence="1" id="KW-0472">Membrane</keyword>
<dbReference type="OrthoDB" id="8601734at2"/>
<organism evidence="2 3">
    <name type="scientific">Celeribacter persicus</name>
    <dbReference type="NCBI Taxonomy" id="1651082"/>
    <lineage>
        <taxon>Bacteria</taxon>
        <taxon>Pseudomonadati</taxon>
        <taxon>Pseudomonadota</taxon>
        <taxon>Alphaproteobacteria</taxon>
        <taxon>Rhodobacterales</taxon>
        <taxon>Roseobacteraceae</taxon>
        <taxon>Celeribacter</taxon>
    </lineage>
</organism>
<evidence type="ECO:0000313" key="3">
    <source>
        <dbReference type="Proteomes" id="UP000244077"/>
    </source>
</evidence>